<evidence type="ECO:0000313" key="1">
    <source>
        <dbReference type="EMBL" id="MCI3279096.1"/>
    </source>
</evidence>
<name>A0ABS9YP96_9ACTN</name>
<organism evidence="1 2">
    <name type="scientific">Streptomyces cylindrosporus</name>
    <dbReference type="NCBI Taxonomy" id="2927583"/>
    <lineage>
        <taxon>Bacteria</taxon>
        <taxon>Bacillati</taxon>
        <taxon>Actinomycetota</taxon>
        <taxon>Actinomycetes</taxon>
        <taxon>Kitasatosporales</taxon>
        <taxon>Streptomycetaceae</taxon>
        <taxon>Streptomyces</taxon>
    </lineage>
</organism>
<dbReference type="EMBL" id="JALDAY010000024">
    <property type="protein sequence ID" value="MCI3279096.1"/>
    <property type="molecule type" value="Genomic_DNA"/>
</dbReference>
<keyword evidence="2" id="KW-1185">Reference proteome</keyword>
<reference evidence="1" key="1">
    <citation type="submission" date="2022-03" db="EMBL/GenBank/DDBJ databases">
        <title>Streptomyces 7R015 and 7R016 isolated from Barleria lupulina in Thailand.</title>
        <authorList>
            <person name="Kanchanasin P."/>
            <person name="Phongsopitanun W."/>
            <person name="Tanasupawat S."/>
        </authorList>
    </citation>
    <scope>NUCLEOTIDE SEQUENCE</scope>
    <source>
        <strain evidence="1">7R015</strain>
    </source>
</reference>
<dbReference type="RefSeq" id="WP_242778688.1">
    <property type="nucleotide sequence ID" value="NZ_JALDAY010000024.1"/>
</dbReference>
<evidence type="ECO:0000313" key="2">
    <source>
        <dbReference type="Proteomes" id="UP001165269"/>
    </source>
</evidence>
<gene>
    <name evidence="1" type="ORF">MQP27_49340</name>
</gene>
<protein>
    <submittedName>
        <fullName evidence="1">Uncharacterized protein</fullName>
    </submittedName>
</protein>
<accession>A0ABS9YP96</accession>
<dbReference type="Proteomes" id="UP001165269">
    <property type="component" value="Unassembled WGS sequence"/>
</dbReference>
<comment type="caution">
    <text evidence="1">The sequence shown here is derived from an EMBL/GenBank/DDBJ whole genome shotgun (WGS) entry which is preliminary data.</text>
</comment>
<proteinExistence type="predicted"/>
<sequence length="281" mass="30575">MTSPAQTSGDRDELTAVITAAVTELVRHWRRLSTAQDALLSSLERLRRGTGSTTRIRPLILRFQQEVGEFDRLARAVAERWAAQDLPVIYRDGALRALRQAGADLTLFRWTSDHQAALTALTASFYVDLIGRIQEAVRRAQAFARAAQDAAREVTLGRNQAGLDSARLTAEHSLSTIVYRNDARHPVQAWATSALTYQGAVTANHAAINTGSLELEAAWFECVDGPDCGFTNHADTDHASGTIRSADDAAAYPIAHHGCIRSWIPRPGLNGQRGLVSGDPL</sequence>